<dbReference type="AlphaFoldDB" id="G7DTL2"/>
<dbReference type="PANTHER" id="PTHR43861:SF1">
    <property type="entry name" value="TRANS-ACONITATE 2-METHYLTRANSFERASE"/>
    <property type="match status" value="1"/>
</dbReference>
<dbReference type="RefSeq" id="XP_014571380.1">
    <property type="nucleotide sequence ID" value="XM_014715894.1"/>
</dbReference>
<feature type="domain" description="Methyltransferase type 12" evidence="1">
    <location>
        <begin position="40"/>
        <end position="143"/>
    </location>
</feature>
<dbReference type="Proteomes" id="UP000009131">
    <property type="component" value="Unassembled WGS sequence"/>
</dbReference>
<dbReference type="OrthoDB" id="10017101at2759"/>
<dbReference type="OMA" id="WYFPSIG"/>
<dbReference type="SUPFAM" id="SSF53335">
    <property type="entry name" value="S-adenosyl-L-methionine-dependent methyltransferases"/>
    <property type="match status" value="1"/>
</dbReference>
<proteinExistence type="predicted"/>
<sequence length="295" mass="32628">MDAKAWKAQDYRRVANFVYSSQATAPVLALLDVSPGDRILDLGCGTGELTISPDLTKGCEGVSIVGSDYSPDMIAKAISLGRTTGGSAADVRFYVADGHELVRDLSKEIEQYGGFDTVFTNAALHWMKRDPLAVIKGVRALLNMSIPASMARRTRQRRIKTFVGEMGGFLNMIGVRSALVNALNRRGIDGNAADPWFFPSPTSYKRLLESENFRVVSIEHVPRITPLPEGLAAWIKLFAPGQLAHLASDDDREQVVQEICEALRPDCQDPETGEWTVILTARSLWRVHAWERQQK</sequence>
<evidence type="ECO:0000259" key="1">
    <source>
        <dbReference type="Pfam" id="PF08242"/>
    </source>
</evidence>
<organism evidence="2 3">
    <name type="scientific">Mixia osmundae (strain CBS 9802 / IAM 14324 / JCM 22182 / KY 12970)</name>
    <dbReference type="NCBI Taxonomy" id="764103"/>
    <lineage>
        <taxon>Eukaryota</taxon>
        <taxon>Fungi</taxon>
        <taxon>Dikarya</taxon>
        <taxon>Basidiomycota</taxon>
        <taxon>Pucciniomycotina</taxon>
        <taxon>Mixiomycetes</taxon>
        <taxon>Mixiales</taxon>
        <taxon>Mixiaceae</taxon>
        <taxon>Mixia</taxon>
    </lineage>
</organism>
<dbReference type="HOGENOM" id="CLU_037990_5_3_1"/>
<accession>G7DTL2</accession>
<dbReference type="CDD" id="cd02440">
    <property type="entry name" value="AdoMet_MTases"/>
    <property type="match status" value="1"/>
</dbReference>
<dbReference type="eggNOG" id="ENOG502RZIN">
    <property type="taxonomic scope" value="Eukaryota"/>
</dbReference>
<gene>
    <name evidence="2" type="primary">Mo00505</name>
    <name evidence="2" type="ORF">E5Q_00505</name>
</gene>
<dbReference type="InterPro" id="IPR029063">
    <property type="entry name" value="SAM-dependent_MTases_sf"/>
</dbReference>
<evidence type="ECO:0000313" key="2">
    <source>
        <dbReference type="EMBL" id="GAA93859.1"/>
    </source>
</evidence>
<protein>
    <recommendedName>
        <fullName evidence="1">Methyltransferase type 12 domain-containing protein</fullName>
    </recommendedName>
</protein>
<keyword evidence="3" id="KW-1185">Reference proteome</keyword>
<dbReference type="STRING" id="764103.G7DTL2"/>
<dbReference type="PANTHER" id="PTHR43861">
    <property type="entry name" value="TRANS-ACONITATE 2-METHYLTRANSFERASE-RELATED"/>
    <property type="match status" value="1"/>
</dbReference>
<dbReference type="Gene3D" id="3.40.50.150">
    <property type="entry name" value="Vaccinia Virus protein VP39"/>
    <property type="match status" value="1"/>
</dbReference>
<dbReference type="Pfam" id="PF08242">
    <property type="entry name" value="Methyltransf_12"/>
    <property type="match status" value="1"/>
</dbReference>
<evidence type="ECO:0000313" key="3">
    <source>
        <dbReference type="Proteomes" id="UP000009131"/>
    </source>
</evidence>
<dbReference type="InterPro" id="IPR013217">
    <property type="entry name" value="Methyltransf_12"/>
</dbReference>
<reference evidence="2 3" key="1">
    <citation type="journal article" date="2011" name="J. Gen. Appl. Microbiol.">
        <title>Draft genome sequencing of the enigmatic basidiomycete Mixia osmundae.</title>
        <authorList>
            <person name="Nishida H."/>
            <person name="Nagatsuka Y."/>
            <person name="Sugiyama J."/>
        </authorList>
    </citation>
    <scope>NUCLEOTIDE SEQUENCE [LARGE SCALE GENOMIC DNA]</scope>
    <source>
        <strain evidence="3">CBS 9802 / IAM 14324 / JCM 22182 / KY 12970</strain>
    </source>
</reference>
<comment type="caution">
    <text evidence="2">The sequence shown here is derived from an EMBL/GenBank/DDBJ whole genome shotgun (WGS) entry which is preliminary data.</text>
</comment>
<name>G7DTL2_MIXOS</name>
<dbReference type="EMBL" id="BABT02000025">
    <property type="protein sequence ID" value="GAA93859.1"/>
    <property type="molecule type" value="Genomic_DNA"/>
</dbReference>
<dbReference type="InParanoid" id="G7DTL2"/>
<reference evidence="2 3" key="2">
    <citation type="journal article" date="2012" name="Open Biol.">
        <title>Characteristics of nucleosomes and linker DNA regions on the genome of the basidiomycete Mixia osmundae revealed by mono- and dinucleosome mapping.</title>
        <authorList>
            <person name="Nishida H."/>
            <person name="Kondo S."/>
            <person name="Matsumoto T."/>
            <person name="Suzuki Y."/>
            <person name="Yoshikawa H."/>
            <person name="Taylor T.D."/>
            <person name="Sugiyama J."/>
        </authorList>
    </citation>
    <scope>NUCLEOTIDE SEQUENCE [LARGE SCALE GENOMIC DNA]</scope>
    <source>
        <strain evidence="3">CBS 9802 / IAM 14324 / JCM 22182 / KY 12970</strain>
    </source>
</reference>